<feature type="domain" description="Fe-containing alcohol dehydrogenase-like C-terminal" evidence="3">
    <location>
        <begin position="201"/>
        <end position="400"/>
    </location>
</feature>
<keyword evidence="1" id="KW-0560">Oxidoreductase</keyword>
<evidence type="ECO:0000259" key="3">
    <source>
        <dbReference type="Pfam" id="PF25137"/>
    </source>
</evidence>
<dbReference type="SUPFAM" id="SSF56796">
    <property type="entry name" value="Dehydroquinate synthase-like"/>
    <property type="match status" value="1"/>
</dbReference>
<dbReference type="GO" id="GO:0005829">
    <property type="term" value="C:cytosol"/>
    <property type="evidence" value="ECO:0007669"/>
    <property type="project" value="TreeGrafter"/>
</dbReference>
<dbReference type="Pfam" id="PF00465">
    <property type="entry name" value="Fe-ADH"/>
    <property type="match status" value="1"/>
</dbReference>
<evidence type="ECO:0000313" key="4">
    <source>
        <dbReference type="EMBL" id="SEP39606.1"/>
    </source>
</evidence>
<evidence type="ECO:0000313" key="5">
    <source>
        <dbReference type="Proteomes" id="UP000198847"/>
    </source>
</evidence>
<dbReference type="Gene3D" id="1.20.1090.10">
    <property type="entry name" value="Dehydroquinate synthase-like - alpha domain"/>
    <property type="match status" value="1"/>
</dbReference>
<sequence>MVKKQEGVKHMQSFSFYSPTKVIFGKGTELGTADEIKKFGGSRVLIVYGGGSVVKSGLLARIEQSLTSAGLAFTSLGGVKPNPRLFLAREGVQKGIDFGVDFVLAVGGGSVIDTAKGIAHGIANPGTDIWKFWLKEVEVTKSLPVGVVLTISAAGSETSDSAVLTDDETWTKRGLSTEFNRPKFVVMNPELTYTLPKYQIACGVVDIMMHTLDRYFTPDEGNAITDEIAEALLRVVIKNGQVVVENPTDYDAASELMWCGSLSHNGLTGLGAKKDFATHQLSHELSGRFDAAHGASLAALWGSWARYTYQEKPERFARFAKNVWSIETNDCKLAAQEAIDKTVAYFSSLGMPTSFSELGIGVQSEEVLQDLTDRCVFHGARTIGQFKVLNRSDVYEIYKLANH</sequence>
<gene>
    <name evidence="4" type="ORF">SAMN04490178_12442</name>
</gene>
<feature type="domain" description="Alcohol dehydrogenase iron-type/glycerol dehydrogenase GldA" evidence="2">
    <location>
        <begin position="19"/>
        <end position="189"/>
    </location>
</feature>
<dbReference type="PANTHER" id="PTHR43633:SF1">
    <property type="entry name" value="ALCOHOL DEHYDROGENASE YQHD"/>
    <property type="match status" value="1"/>
</dbReference>
<name>A0A1H8XI96_9FIRM</name>
<dbReference type="STRING" id="112903.SAMN04490178_12442"/>
<dbReference type="InterPro" id="IPR056798">
    <property type="entry name" value="ADH_Fe_C"/>
</dbReference>
<dbReference type="GO" id="GO:1990362">
    <property type="term" value="F:butanol dehydrogenase (NAD+) activity"/>
    <property type="evidence" value="ECO:0007669"/>
    <property type="project" value="InterPro"/>
</dbReference>
<organism evidence="4 5">
    <name type="scientific">Propionispora vibrioides</name>
    <dbReference type="NCBI Taxonomy" id="112903"/>
    <lineage>
        <taxon>Bacteria</taxon>
        <taxon>Bacillati</taxon>
        <taxon>Bacillota</taxon>
        <taxon>Negativicutes</taxon>
        <taxon>Selenomonadales</taxon>
        <taxon>Sporomusaceae</taxon>
        <taxon>Propionispora</taxon>
    </lineage>
</organism>
<dbReference type="GO" id="GO:0046872">
    <property type="term" value="F:metal ion binding"/>
    <property type="evidence" value="ECO:0007669"/>
    <property type="project" value="InterPro"/>
</dbReference>
<keyword evidence="5" id="KW-1185">Reference proteome</keyword>
<evidence type="ECO:0000259" key="2">
    <source>
        <dbReference type="Pfam" id="PF00465"/>
    </source>
</evidence>
<dbReference type="GO" id="GO:1990002">
    <property type="term" value="F:methylglyoxal reductase (NADPH) (acetol producing) activity"/>
    <property type="evidence" value="ECO:0007669"/>
    <property type="project" value="TreeGrafter"/>
</dbReference>
<dbReference type="FunFam" id="3.40.50.1970:FF:000003">
    <property type="entry name" value="Alcohol dehydrogenase, iron-containing"/>
    <property type="match status" value="1"/>
</dbReference>
<proteinExistence type="predicted"/>
<dbReference type="InterPro" id="IPR001670">
    <property type="entry name" value="ADH_Fe/GldA"/>
</dbReference>
<evidence type="ECO:0000256" key="1">
    <source>
        <dbReference type="ARBA" id="ARBA00023002"/>
    </source>
</evidence>
<dbReference type="InterPro" id="IPR044731">
    <property type="entry name" value="BDH-like"/>
</dbReference>
<dbReference type="GO" id="GO:0008106">
    <property type="term" value="F:alcohol dehydrogenase (NADP+) activity"/>
    <property type="evidence" value="ECO:0007669"/>
    <property type="project" value="TreeGrafter"/>
</dbReference>
<dbReference type="Proteomes" id="UP000198847">
    <property type="component" value="Unassembled WGS sequence"/>
</dbReference>
<dbReference type="Pfam" id="PF25137">
    <property type="entry name" value="ADH_Fe_C"/>
    <property type="match status" value="1"/>
</dbReference>
<accession>A0A1H8XI96</accession>
<dbReference type="EMBL" id="FODY01000024">
    <property type="protein sequence ID" value="SEP39606.1"/>
    <property type="molecule type" value="Genomic_DNA"/>
</dbReference>
<dbReference type="PANTHER" id="PTHR43633">
    <property type="entry name" value="ALCOHOL DEHYDROGENASE YQHD"/>
    <property type="match status" value="1"/>
</dbReference>
<dbReference type="CDD" id="cd08187">
    <property type="entry name" value="BDH"/>
    <property type="match status" value="1"/>
</dbReference>
<protein>
    <submittedName>
        <fullName evidence="4">Uncharacterized protein</fullName>
    </submittedName>
</protein>
<dbReference type="AlphaFoldDB" id="A0A1H8XI96"/>
<reference evidence="4 5" key="1">
    <citation type="submission" date="2016-10" db="EMBL/GenBank/DDBJ databases">
        <authorList>
            <person name="de Groot N.N."/>
        </authorList>
    </citation>
    <scope>NUCLEOTIDE SEQUENCE [LARGE SCALE GENOMIC DNA]</scope>
    <source>
        <strain evidence="4 5">DSM 13305</strain>
    </source>
</reference>
<dbReference type="Gene3D" id="3.40.50.1970">
    <property type="match status" value="1"/>
</dbReference>